<evidence type="ECO:0000256" key="1">
    <source>
        <dbReference type="SAM" id="MobiDB-lite"/>
    </source>
</evidence>
<reference evidence="3" key="1">
    <citation type="journal article" date="2014" name="Proc. Natl. Acad. Sci. U.S.A.">
        <title>Extensive sampling of basidiomycete genomes demonstrates inadequacy of the white-rot/brown-rot paradigm for wood decay fungi.</title>
        <authorList>
            <person name="Riley R."/>
            <person name="Salamov A.A."/>
            <person name="Brown D.W."/>
            <person name="Nagy L.G."/>
            <person name="Floudas D."/>
            <person name="Held B.W."/>
            <person name="Levasseur A."/>
            <person name="Lombard V."/>
            <person name="Morin E."/>
            <person name="Otillar R."/>
            <person name="Lindquist E.A."/>
            <person name="Sun H."/>
            <person name="LaButti K.M."/>
            <person name="Schmutz J."/>
            <person name="Jabbour D."/>
            <person name="Luo H."/>
            <person name="Baker S.E."/>
            <person name="Pisabarro A.G."/>
            <person name="Walton J.D."/>
            <person name="Blanchette R.A."/>
            <person name="Henrissat B."/>
            <person name="Martin F."/>
            <person name="Cullen D."/>
            <person name="Hibbett D.S."/>
            <person name="Grigoriev I.V."/>
        </authorList>
    </citation>
    <scope>NUCLEOTIDE SEQUENCE [LARGE SCALE GENOMIC DNA]</scope>
    <source>
        <strain evidence="3">FD-172 SS1</strain>
    </source>
</reference>
<evidence type="ECO:0000313" key="3">
    <source>
        <dbReference type="Proteomes" id="UP000027195"/>
    </source>
</evidence>
<sequence length="104" mass="11611">MFARGSRAYRRPYSPSSRGIKGLEVGSEIARSQLPIYSPTSSSSAIFLSLLRRVLAPQRARLLFTFQRRRVYVAHTAAWACPTVRENRAEQPATVSVAVLVHPL</sequence>
<dbReference type="Proteomes" id="UP000027195">
    <property type="component" value="Unassembled WGS sequence"/>
</dbReference>
<keyword evidence="3" id="KW-1185">Reference proteome</keyword>
<feature type="region of interest" description="Disordered" evidence="1">
    <location>
        <begin position="1"/>
        <end position="20"/>
    </location>
</feature>
<dbReference type="InParanoid" id="A0A067NBC6"/>
<proteinExistence type="predicted"/>
<organism evidence="2 3">
    <name type="scientific">Botryobasidium botryosum (strain FD-172 SS1)</name>
    <dbReference type="NCBI Taxonomy" id="930990"/>
    <lineage>
        <taxon>Eukaryota</taxon>
        <taxon>Fungi</taxon>
        <taxon>Dikarya</taxon>
        <taxon>Basidiomycota</taxon>
        <taxon>Agaricomycotina</taxon>
        <taxon>Agaricomycetes</taxon>
        <taxon>Cantharellales</taxon>
        <taxon>Botryobasidiaceae</taxon>
        <taxon>Botryobasidium</taxon>
    </lineage>
</organism>
<dbReference type="AlphaFoldDB" id="A0A067NBC6"/>
<dbReference type="HOGENOM" id="CLU_2249660_0_0_1"/>
<gene>
    <name evidence="2" type="ORF">BOTBODRAFT_25853</name>
</gene>
<protein>
    <submittedName>
        <fullName evidence="2">Uncharacterized protein</fullName>
    </submittedName>
</protein>
<dbReference type="EMBL" id="KL198016">
    <property type="protein sequence ID" value="KDQ21412.1"/>
    <property type="molecule type" value="Genomic_DNA"/>
</dbReference>
<accession>A0A067NBC6</accession>
<name>A0A067NBC6_BOTB1</name>
<feature type="compositionally biased region" description="Low complexity" evidence="1">
    <location>
        <begin position="1"/>
        <end position="19"/>
    </location>
</feature>
<evidence type="ECO:0000313" key="2">
    <source>
        <dbReference type="EMBL" id="KDQ21412.1"/>
    </source>
</evidence>